<keyword evidence="6" id="KW-1185">Reference proteome</keyword>
<evidence type="ECO:0000256" key="2">
    <source>
        <dbReference type="ARBA" id="ARBA00022729"/>
    </source>
</evidence>
<dbReference type="RefSeq" id="WP_130967142.1">
    <property type="nucleotide sequence ID" value="NZ_SIXI01000002.1"/>
</dbReference>
<evidence type="ECO:0000256" key="3">
    <source>
        <dbReference type="SAM" id="SignalP"/>
    </source>
</evidence>
<evidence type="ECO:0000259" key="4">
    <source>
        <dbReference type="Pfam" id="PF13505"/>
    </source>
</evidence>
<reference evidence="5 6" key="1">
    <citation type="submission" date="2019-02" db="EMBL/GenBank/DDBJ databases">
        <title>Aquabacterium sp. strain KMB7.</title>
        <authorList>
            <person name="Chen W.-M."/>
        </authorList>
    </citation>
    <scope>NUCLEOTIDE SEQUENCE [LARGE SCALE GENOMIC DNA]</scope>
    <source>
        <strain evidence="5 6">KMB7</strain>
    </source>
</reference>
<protein>
    <recommendedName>
        <fullName evidence="4">Outer membrane protein beta-barrel domain-containing protein</fullName>
    </recommendedName>
</protein>
<dbReference type="OrthoDB" id="9154466at2"/>
<dbReference type="Gene3D" id="2.40.160.20">
    <property type="match status" value="1"/>
</dbReference>
<evidence type="ECO:0000313" key="6">
    <source>
        <dbReference type="Proteomes" id="UP000292120"/>
    </source>
</evidence>
<dbReference type="AlphaFoldDB" id="A0A4Q9H0V1"/>
<dbReference type="InterPro" id="IPR027385">
    <property type="entry name" value="Beta-barrel_OMP"/>
</dbReference>
<feature type="domain" description="Outer membrane protein beta-barrel" evidence="4">
    <location>
        <begin position="23"/>
        <end position="219"/>
    </location>
</feature>
<organism evidence="5 6">
    <name type="scientific">Aquabacterium lacunae</name>
    <dbReference type="NCBI Taxonomy" id="2528630"/>
    <lineage>
        <taxon>Bacteria</taxon>
        <taxon>Pseudomonadati</taxon>
        <taxon>Pseudomonadota</taxon>
        <taxon>Betaproteobacteria</taxon>
        <taxon>Burkholderiales</taxon>
        <taxon>Aquabacterium</taxon>
    </lineage>
</organism>
<evidence type="ECO:0000256" key="1">
    <source>
        <dbReference type="ARBA" id="ARBA00004442"/>
    </source>
</evidence>
<dbReference type="GO" id="GO:0009279">
    <property type="term" value="C:cell outer membrane"/>
    <property type="evidence" value="ECO:0007669"/>
    <property type="project" value="UniProtKB-SubCell"/>
</dbReference>
<dbReference type="EMBL" id="SIXI01000002">
    <property type="protein sequence ID" value="TBO32913.1"/>
    <property type="molecule type" value="Genomic_DNA"/>
</dbReference>
<feature type="signal peptide" evidence="3">
    <location>
        <begin position="1"/>
        <end position="35"/>
    </location>
</feature>
<sequence>MKSKTRPAQSCRLHRLQLAAVAALMSMAVVSPSMAAEDSGFDLDKYVRPGTLYAAASIGLLNTGFDCKDPSGNSYFSCSRPLIGGKVFGGYRMTPSLATEVSFYYLGGSEVATAGAASPVTENYRKSATRAMAIGIDWTNELFQVMNQHIRFGIARVYSTNKLGYTNGTSGVQKDNVIAPYVGLGMSYLFNDHVRFYSSFDLLHTKTEGNIQVFSMGLGIEN</sequence>
<comment type="subcellular location">
    <subcellularLocation>
        <location evidence="1">Cell outer membrane</location>
    </subcellularLocation>
</comment>
<proteinExistence type="predicted"/>
<comment type="caution">
    <text evidence="5">The sequence shown here is derived from an EMBL/GenBank/DDBJ whole genome shotgun (WGS) entry which is preliminary data.</text>
</comment>
<dbReference type="Pfam" id="PF13505">
    <property type="entry name" value="OMP_b-brl"/>
    <property type="match status" value="1"/>
</dbReference>
<dbReference type="Proteomes" id="UP000292120">
    <property type="component" value="Unassembled WGS sequence"/>
</dbReference>
<feature type="chain" id="PRO_5020886473" description="Outer membrane protein beta-barrel domain-containing protein" evidence="3">
    <location>
        <begin position="36"/>
        <end position="222"/>
    </location>
</feature>
<dbReference type="SUPFAM" id="SSF56925">
    <property type="entry name" value="OMPA-like"/>
    <property type="match status" value="1"/>
</dbReference>
<accession>A0A4Q9H0V1</accession>
<gene>
    <name evidence="5" type="ORF">EYS42_07045</name>
</gene>
<name>A0A4Q9H0V1_9BURK</name>
<keyword evidence="2 3" id="KW-0732">Signal</keyword>
<evidence type="ECO:0000313" key="5">
    <source>
        <dbReference type="EMBL" id="TBO32913.1"/>
    </source>
</evidence>
<dbReference type="InterPro" id="IPR011250">
    <property type="entry name" value="OMP/PagP_B-barrel"/>
</dbReference>